<dbReference type="GO" id="GO:0005783">
    <property type="term" value="C:endoplasmic reticulum"/>
    <property type="evidence" value="ECO:0007669"/>
    <property type="project" value="TreeGrafter"/>
</dbReference>
<evidence type="ECO:0000256" key="2">
    <source>
        <dbReference type="ARBA" id="ARBA00022692"/>
    </source>
</evidence>
<accession>M5GES3</accession>
<feature type="transmembrane region" description="Helical" evidence="6">
    <location>
        <begin position="28"/>
        <end position="47"/>
    </location>
</feature>
<dbReference type="SMART" id="SM00724">
    <property type="entry name" value="TLC"/>
    <property type="match status" value="1"/>
</dbReference>
<dbReference type="HOGENOM" id="CLU_034597_0_1_1"/>
<sequence>MAWPPSATLMDKFADWAGSTLHLPYLPAYVPVILRAFIAFNFSNILSSMLSPYVSKTYATLPKKTRHAWDVRFTSLVHAILVVYLAWRTMDKPALVQDRAFGWDPESGTMASIAVACFLWDVIESVTNFENIGFLLHACSCLGIFLCTFRPFLNYYAARFLLWETSTIFLNIHWWLDKTGQTGTTFQLVNGVILMTAFFCVRLMFGGYQSTQFWHTMGEIRDKVPMPLLILYTVGNVFLQGLNWYWFYKMIAALRKRFVPANVIEQKTK</sequence>
<proteinExistence type="predicted"/>
<dbReference type="GO" id="GO:0055088">
    <property type="term" value="P:lipid homeostasis"/>
    <property type="evidence" value="ECO:0007669"/>
    <property type="project" value="TreeGrafter"/>
</dbReference>
<evidence type="ECO:0000313" key="8">
    <source>
        <dbReference type="EMBL" id="EJU05642.1"/>
    </source>
</evidence>
<evidence type="ECO:0000259" key="7">
    <source>
        <dbReference type="PROSITE" id="PS50922"/>
    </source>
</evidence>
<name>M5GES3_DACPD</name>
<evidence type="ECO:0000313" key="9">
    <source>
        <dbReference type="Proteomes" id="UP000030653"/>
    </source>
</evidence>
<dbReference type="OrthoDB" id="10266980at2759"/>
<evidence type="ECO:0000256" key="4">
    <source>
        <dbReference type="ARBA" id="ARBA00023136"/>
    </source>
</evidence>
<evidence type="ECO:0000256" key="3">
    <source>
        <dbReference type="ARBA" id="ARBA00022989"/>
    </source>
</evidence>
<protein>
    <submittedName>
        <fullName evidence="8">DUF887-domain-containing protein</fullName>
    </submittedName>
</protein>
<dbReference type="GO" id="GO:0016020">
    <property type="term" value="C:membrane"/>
    <property type="evidence" value="ECO:0007669"/>
    <property type="project" value="UniProtKB-SubCell"/>
</dbReference>
<keyword evidence="9" id="KW-1185">Reference proteome</keyword>
<dbReference type="Pfam" id="PF03798">
    <property type="entry name" value="TRAM_LAG1_CLN8"/>
    <property type="match status" value="1"/>
</dbReference>
<dbReference type="PANTHER" id="PTHR13439:SF0">
    <property type="entry name" value="TOPOISOMERASE I DAMAGE AFFECTED PROTEIN 4"/>
    <property type="match status" value="1"/>
</dbReference>
<dbReference type="Proteomes" id="UP000030653">
    <property type="component" value="Unassembled WGS sequence"/>
</dbReference>
<keyword evidence="3 6" id="KW-1133">Transmembrane helix</keyword>
<dbReference type="GeneID" id="63686844"/>
<feature type="transmembrane region" description="Helical" evidence="6">
    <location>
        <begin position="135"/>
        <end position="153"/>
    </location>
</feature>
<organism evidence="8 9">
    <name type="scientific">Dacryopinax primogenitus (strain DJM 731)</name>
    <name type="common">Brown rot fungus</name>
    <dbReference type="NCBI Taxonomy" id="1858805"/>
    <lineage>
        <taxon>Eukaryota</taxon>
        <taxon>Fungi</taxon>
        <taxon>Dikarya</taxon>
        <taxon>Basidiomycota</taxon>
        <taxon>Agaricomycotina</taxon>
        <taxon>Dacrymycetes</taxon>
        <taxon>Dacrymycetales</taxon>
        <taxon>Dacrymycetaceae</taxon>
        <taxon>Dacryopinax</taxon>
    </lineage>
</organism>
<gene>
    <name evidence="8" type="ORF">DACRYDRAFT_20067</name>
</gene>
<dbReference type="OMA" id="HANNHTD"/>
<feature type="transmembrane region" description="Helical" evidence="6">
    <location>
        <begin position="228"/>
        <end position="248"/>
    </location>
</feature>
<reference evidence="8 9" key="1">
    <citation type="journal article" date="2012" name="Science">
        <title>The Paleozoic origin of enzymatic lignin decomposition reconstructed from 31 fungal genomes.</title>
        <authorList>
            <person name="Floudas D."/>
            <person name="Binder M."/>
            <person name="Riley R."/>
            <person name="Barry K."/>
            <person name="Blanchette R.A."/>
            <person name="Henrissat B."/>
            <person name="Martinez A.T."/>
            <person name="Otillar R."/>
            <person name="Spatafora J.W."/>
            <person name="Yadav J.S."/>
            <person name="Aerts A."/>
            <person name="Benoit I."/>
            <person name="Boyd A."/>
            <person name="Carlson A."/>
            <person name="Copeland A."/>
            <person name="Coutinho P.M."/>
            <person name="de Vries R.P."/>
            <person name="Ferreira P."/>
            <person name="Findley K."/>
            <person name="Foster B."/>
            <person name="Gaskell J."/>
            <person name="Glotzer D."/>
            <person name="Gorecki P."/>
            <person name="Heitman J."/>
            <person name="Hesse C."/>
            <person name="Hori C."/>
            <person name="Igarashi K."/>
            <person name="Jurgens J.A."/>
            <person name="Kallen N."/>
            <person name="Kersten P."/>
            <person name="Kohler A."/>
            <person name="Kuees U."/>
            <person name="Kumar T.K.A."/>
            <person name="Kuo A."/>
            <person name="LaButti K."/>
            <person name="Larrondo L.F."/>
            <person name="Lindquist E."/>
            <person name="Ling A."/>
            <person name="Lombard V."/>
            <person name="Lucas S."/>
            <person name="Lundell T."/>
            <person name="Martin R."/>
            <person name="McLaughlin D.J."/>
            <person name="Morgenstern I."/>
            <person name="Morin E."/>
            <person name="Murat C."/>
            <person name="Nagy L.G."/>
            <person name="Nolan M."/>
            <person name="Ohm R.A."/>
            <person name="Patyshakuliyeva A."/>
            <person name="Rokas A."/>
            <person name="Ruiz-Duenas F.J."/>
            <person name="Sabat G."/>
            <person name="Salamov A."/>
            <person name="Samejima M."/>
            <person name="Schmutz J."/>
            <person name="Slot J.C."/>
            <person name="St John F."/>
            <person name="Stenlid J."/>
            <person name="Sun H."/>
            <person name="Sun S."/>
            <person name="Syed K."/>
            <person name="Tsang A."/>
            <person name="Wiebenga A."/>
            <person name="Young D."/>
            <person name="Pisabarro A."/>
            <person name="Eastwood D.C."/>
            <person name="Martin F."/>
            <person name="Cullen D."/>
            <person name="Grigoriev I.V."/>
            <person name="Hibbett D.S."/>
        </authorList>
    </citation>
    <scope>NUCLEOTIDE SEQUENCE [LARGE SCALE GENOMIC DNA]</scope>
    <source>
        <strain evidence="8 9">DJM-731 SS1</strain>
    </source>
</reference>
<dbReference type="RefSeq" id="XP_040632536.1">
    <property type="nucleotide sequence ID" value="XM_040771782.1"/>
</dbReference>
<keyword evidence="2 5" id="KW-0812">Transmembrane</keyword>
<evidence type="ECO:0000256" key="1">
    <source>
        <dbReference type="ARBA" id="ARBA00004141"/>
    </source>
</evidence>
<feature type="transmembrane region" description="Helical" evidence="6">
    <location>
        <begin position="188"/>
        <end position="208"/>
    </location>
</feature>
<dbReference type="PANTHER" id="PTHR13439">
    <property type="entry name" value="CT120 PROTEIN"/>
    <property type="match status" value="1"/>
</dbReference>
<evidence type="ECO:0000256" key="5">
    <source>
        <dbReference type="PROSITE-ProRule" id="PRU00205"/>
    </source>
</evidence>
<dbReference type="EMBL" id="JH795856">
    <property type="protein sequence ID" value="EJU05642.1"/>
    <property type="molecule type" value="Genomic_DNA"/>
</dbReference>
<comment type="subcellular location">
    <subcellularLocation>
        <location evidence="1">Membrane</location>
        <topology evidence="1">Multi-pass membrane protein</topology>
    </subcellularLocation>
</comment>
<dbReference type="AlphaFoldDB" id="M5GES3"/>
<keyword evidence="4 5" id="KW-0472">Membrane</keyword>
<evidence type="ECO:0000256" key="6">
    <source>
        <dbReference type="SAM" id="Phobius"/>
    </source>
</evidence>
<dbReference type="PROSITE" id="PS50922">
    <property type="entry name" value="TLC"/>
    <property type="match status" value="1"/>
</dbReference>
<dbReference type="InterPro" id="IPR006634">
    <property type="entry name" value="TLC-dom"/>
</dbReference>
<feature type="transmembrane region" description="Helical" evidence="6">
    <location>
        <begin position="68"/>
        <end position="87"/>
    </location>
</feature>
<dbReference type="STRING" id="1858805.M5GES3"/>
<feature type="domain" description="TLC" evidence="7">
    <location>
        <begin position="64"/>
        <end position="259"/>
    </location>
</feature>
<dbReference type="InterPro" id="IPR050846">
    <property type="entry name" value="TLCD"/>
</dbReference>